<dbReference type="Gene3D" id="3.30.559.10">
    <property type="entry name" value="Chloramphenicol acetyltransferase-like domain"/>
    <property type="match status" value="1"/>
</dbReference>
<dbReference type="OrthoDB" id="9789603at2"/>
<protein>
    <recommendedName>
        <fullName evidence="1">Condensation domain-containing protein</fullName>
    </recommendedName>
</protein>
<organism evidence="2 3">
    <name type="scientific">Aeromicrobium flavum</name>
    <dbReference type="NCBI Taxonomy" id="416568"/>
    <lineage>
        <taxon>Bacteria</taxon>
        <taxon>Bacillati</taxon>
        <taxon>Actinomycetota</taxon>
        <taxon>Actinomycetes</taxon>
        <taxon>Propionibacteriales</taxon>
        <taxon>Nocardioidaceae</taxon>
        <taxon>Aeromicrobium</taxon>
    </lineage>
</organism>
<dbReference type="GO" id="GO:0008610">
    <property type="term" value="P:lipid biosynthetic process"/>
    <property type="evidence" value="ECO:0007669"/>
    <property type="project" value="UniProtKB-ARBA"/>
</dbReference>
<dbReference type="InterPro" id="IPR001242">
    <property type="entry name" value="Condensation_dom"/>
</dbReference>
<accession>A0A512HTN1</accession>
<dbReference type="Proteomes" id="UP000321769">
    <property type="component" value="Unassembled WGS sequence"/>
</dbReference>
<evidence type="ECO:0000313" key="3">
    <source>
        <dbReference type="Proteomes" id="UP000321769"/>
    </source>
</evidence>
<feature type="domain" description="Condensation" evidence="1">
    <location>
        <begin position="75"/>
        <end position="362"/>
    </location>
</feature>
<dbReference type="RefSeq" id="WP_146826326.1">
    <property type="nucleotide sequence ID" value="NZ_BJZQ01000004.1"/>
</dbReference>
<dbReference type="InterPro" id="IPR023213">
    <property type="entry name" value="CAT-like_dom_sf"/>
</dbReference>
<dbReference type="Pfam" id="PF00668">
    <property type="entry name" value="Condensation"/>
    <property type="match status" value="1"/>
</dbReference>
<dbReference type="GO" id="GO:0003824">
    <property type="term" value="F:catalytic activity"/>
    <property type="evidence" value="ECO:0007669"/>
    <property type="project" value="InterPro"/>
</dbReference>
<dbReference type="SUPFAM" id="SSF52777">
    <property type="entry name" value="CoA-dependent acyltransferases"/>
    <property type="match status" value="2"/>
</dbReference>
<dbReference type="AlphaFoldDB" id="A0A512HTN1"/>
<evidence type="ECO:0000259" key="1">
    <source>
        <dbReference type="Pfam" id="PF00668"/>
    </source>
</evidence>
<dbReference type="Gene3D" id="3.30.559.30">
    <property type="entry name" value="Nonribosomal peptide synthetase, condensation domain"/>
    <property type="match status" value="1"/>
</dbReference>
<evidence type="ECO:0000313" key="2">
    <source>
        <dbReference type="EMBL" id="GEO88806.1"/>
    </source>
</evidence>
<dbReference type="EMBL" id="BJZQ01000004">
    <property type="protein sequence ID" value="GEO88806.1"/>
    <property type="molecule type" value="Genomic_DNA"/>
</dbReference>
<gene>
    <name evidence="2" type="ORF">AFL01nite_11330</name>
</gene>
<name>A0A512HTN1_9ACTN</name>
<keyword evidence="3" id="KW-1185">Reference proteome</keyword>
<reference evidence="2 3" key="1">
    <citation type="submission" date="2019-07" db="EMBL/GenBank/DDBJ databases">
        <title>Whole genome shotgun sequence of Aeromicrobium flavum NBRC 107625.</title>
        <authorList>
            <person name="Hosoyama A."/>
            <person name="Uohara A."/>
            <person name="Ohji S."/>
            <person name="Ichikawa N."/>
        </authorList>
    </citation>
    <scope>NUCLEOTIDE SEQUENCE [LARGE SCALE GENOMIC DNA]</scope>
    <source>
        <strain evidence="2 3">NBRC 107625</strain>
    </source>
</reference>
<sequence length="463" mass="51816">MHPHRLTLVPAGDVHLWVPRSSTLRAFATTAPDPRPVTPDQERRLEVAGVPRQPEDEVNPWIGLRATLHGADFVSFAGTLRRFCARHESLRCMFVRREDGSFERRIIDPELIGFQPRHLGTFDDRGETFDAVMAELDDRTGPLSWPAATVLTVTEPNGDITVFAAFDHVTFDGYSAYLTMGELKQHLEAEINHAPLPAPVGSYVDFAVDQRAAQDAISPDSPALEPWRRAADVSGNLPGLPRATGVRRGDEIRHRLRFPTFAGPRLSQAFEDWCHQHRVPQPLAYTAVLLRAMVAEEDDAAITVLMSTHNRTRPEWHEAIGWFSGIVPMTVDVGRDLPLLEVIRRTAEAWQFGKTAETVPLPLANQLLGTSMRPATVLSFMDSRHVPGRDGWEEMDSTVFLGEVEPSDEMHIYINAMPYGMELAHRAPDTAPCTEFLDRVMGRMREQMTAVTRQVNDPMEALA</sequence>
<comment type="caution">
    <text evidence="2">The sequence shown here is derived from an EMBL/GenBank/DDBJ whole genome shotgun (WGS) entry which is preliminary data.</text>
</comment>
<proteinExistence type="predicted"/>